<evidence type="ECO:0000259" key="2">
    <source>
        <dbReference type="PROSITE" id="PS50181"/>
    </source>
</evidence>
<feature type="domain" description="F-box" evidence="2">
    <location>
        <begin position="156"/>
        <end position="185"/>
    </location>
</feature>
<dbReference type="RefSeq" id="XP_064665427.1">
    <property type="nucleotide sequence ID" value="XM_064809722.1"/>
</dbReference>
<dbReference type="GeneID" id="89933846"/>
<dbReference type="CDD" id="cd09917">
    <property type="entry name" value="F-box_SF"/>
    <property type="match status" value="1"/>
</dbReference>
<feature type="region of interest" description="Disordered" evidence="1">
    <location>
        <begin position="1"/>
        <end position="33"/>
    </location>
</feature>
<evidence type="ECO:0000313" key="3">
    <source>
        <dbReference type="EMBL" id="KAK4107857.1"/>
    </source>
</evidence>
<dbReference type="InterPro" id="IPR036047">
    <property type="entry name" value="F-box-like_dom_sf"/>
</dbReference>
<name>A0AAN6QIF0_9PEZI</name>
<feature type="compositionally biased region" description="Basic and acidic residues" evidence="1">
    <location>
        <begin position="20"/>
        <end position="33"/>
    </location>
</feature>
<dbReference type="Proteomes" id="UP001302812">
    <property type="component" value="Unassembled WGS sequence"/>
</dbReference>
<dbReference type="Gene3D" id="1.20.1280.50">
    <property type="match status" value="1"/>
</dbReference>
<dbReference type="EMBL" id="MU853368">
    <property type="protein sequence ID" value="KAK4107857.1"/>
    <property type="molecule type" value="Genomic_DNA"/>
</dbReference>
<reference evidence="3" key="2">
    <citation type="submission" date="2023-05" db="EMBL/GenBank/DDBJ databases">
        <authorList>
            <consortium name="Lawrence Berkeley National Laboratory"/>
            <person name="Steindorff A."/>
            <person name="Hensen N."/>
            <person name="Bonometti L."/>
            <person name="Westerberg I."/>
            <person name="Brannstrom I.O."/>
            <person name="Guillou S."/>
            <person name="Cros-Aarteil S."/>
            <person name="Calhoun S."/>
            <person name="Haridas S."/>
            <person name="Kuo A."/>
            <person name="Mondo S."/>
            <person name="Pangilinan J."/>
            <person name="Riley R."/>
            <person name="Labutti K."/>
            <person name="Andreopoulos B."/>
            <person name="Lipzen A."/>
            <person name="Chen C."/>
            <person name="Yanf M."/>
            <person name="Daum C."/>
            <person name="Ng V."/>
            <person name="Clum A."/>
            <person name="Ohm R."/>
            <person name="Martin F."/>
            <person name="Silar P."/>
            <person name="Natvig D."/>
            <person name="Lalanne C."/>
            <person name="Gautier V."/>
            <person name="Ament-Velasquez S.L."/>
            <person name="Kruys A."/>
            <person name="Hutchinson M.I."/>
            <person name="Powell A.J."/>
            <person name="Barry K."/>
            <person name="Miller A.N."/>
            <person name="Grigoriev I.V."/>
            <person name="Debuchy R."/>
            <person name="Gladieux P."/>
            <person name="Thoren M.H."/>
            <person name="Johannesson H."/>
        </authorList>
    </citation>
    <scope>NUCLEOTIDE SEQUENCE</scope>
    <source>
        <strain evidence="3">CBS 508.74</strain>
    </source>
</reference>
<dbReference type="InterPro" id="IPR001810">
    <property type="entry name" value="F-box_dom"/>
</dbReference>
<dbReference type="PROSITE" id="PS50181">
    <property type="entry name" value="FBOX"/>
    <property type="match status" value="1"/>
</dbReference>
<keyword evidence="4" id="KW-1185">Reference proteome</keyword>
<protein>
    <recommendedName>
        <fullName evidence="2">F-box domain-containing protein</fullName>
    </recommendedName>
</protein>
<dbReference type="AlphaFoldDB" id="A0AAN6QIF0"/>
<gene>
    <name evidence="3" type="ORF">N656DRAFT_461145</name>
</gene>
<dbReference type="Pfam" id="PF12937">
    <property type="entry name" value="F-box-like"/>
    <property type="match status" value="1"/>
</dbReference>
<reference evidence="3" key="1">
    <citation type="journal article" date="2023" name="Mol. Phylogenet. Evol.">
        <title>Genome-scale phylogeny and comparative genomics of the fungal order Sordariales.</title>
        <authorList>
            <person name="Hensen N."/>
            <person name="Bonometti L."/>
            <person name="Westerberg I."/>
            <person name="Brannstrom I.O."/>
            <person name="Guillou S."/>
            <person name="Cros-Aarteil S."/>
            <person name="Calhoun S."/>
            <person name="Haridas S."/>
            <person name="Kuo A."/>
            <person name="Mondo S."/>
            <person name="Pangilinan J."/>
            <person name="Riley R."/>
            <person name="LaButti K."/>
            <person name="Andreopoulos B."/>
            <person name="Lipzen A."/>
            <person name="Chen C."/>
            <person name="Yan M."/>
            <person name="Daum C."/>
            <person name="Ng V."/>
            <person name="Clum A."/>
            <person name="Steindorff A."/>
            <person name="Ohm R.A."/>
            <person name="Martin F."/>
            <person name="Silar P."/>
            <person name="Natvig D.O."/>
            <person name="Lalanne C."/>
            <person name="Gautier V."/>
            <person name="Ament-Velasquez S.L."/>
            <person name="Kruys A."/>
            <person name="Hutchinson M.I."/>
            <person name="Powell A.J."/>
            <person name="Barry K."/>
            <person name="Miller A.N."/>
            <person name="Grigoriev I.V."/>
            <person name="Debuchy R."/>
            <person name="Gladieux P."/>
            <person name="Hiltunen Thoren M."/>
            <person name="Johannesson H."/>
        </authorList>
    </citation>
    <scope>NUCLEOTIDE SEQUENCE</scope>
    <source>
        <strain evidence="3">CBS 508.74</strain>
    </source>
</reference>
<sequence>MAAPPDQGRPSMASLPGQADRQHSERETGGEGVRLEEAVAAQLIDRTTSLTISTCGSEIEDRPATRDDPSLFALGPCRITGAHTGTLFGDAQRSPGACSEELREHDLTTSPETALGTYMITSSSATEVQSTLGGRQEVEDVDFASATAVVRPCRTPRQFSDLPNEVLLHILSYLDVCDLLATSRVRSIIPLGRLQCPLHTPFQL</sequence>
<organism evidence="3 4">
    <name type="scientific">Canariomyces notabilis</name>
    <dbReference type="NCBI Taxonomy" id="2074819"/>
    <lineage>
        <taxon>Eukaryota</taxon>
        <taxon>Fungi</taxon>
        <taxon>Dikarya</taxon>
        <taxon>Ascomycota</taxon>
        <taxon>Pezizomycotina</taxon>
        <taxon>Sordariomycetes</taxon>
        <taxon>Sordariomycetidae</taxon>
        <taxon>Sordariales</taxon>
        <taxon>Chaetomiaceae</taxon>
        <taxon>Canariomyces</taxon>
    </lineage>
</organism>
<evidence type="ECO:0000313" key="4">
    <source>
        <dbReference type="Proteomes" id="UP001302812"/>
    </source>
</evidence>
<proteinExistence type="predicted"/>
<comment type="caution">
    <text evidence="3">The sequence shown here is derived from an EMBL/GenBank/DDBJ whole genome shotgun (WGS) entry which is preliminary data.</text>
</comment>
<dbReference type="SUPFAM" id="SSF81383">
    <property type="entry name" value="F-box domain"/>
    <property type="match status" value="1"/>
</dbReference>
<accession>A0AAN6QIF0</accession>
<evidence type="ECO:0000256" key="1">
    <source>
        <dbReference type="SAM" id="MobiDB-lite"/>
    </source>
</evidence>